<dbReference type="GO" id="GO:0070059">
    <property type="term" value="P:intrinsic apoptotic signaling pathway in response to endoplasmic reticulum stress"/>
    <property type="evidence" value="ECO:0007669"/>
    <property type="project" value="TreeGrafter"/>
</dbReference>
<keyword evidence="3" id="KW-1185">Reference proteome</keyword>
<comment type="caution">
    <text evidence="2">The sequence shown here is derived from an EMBL/GenBank/DDBJ whole genome shotgun (WGS) entry which is preliminary data.</text>
</comment>
<dbReference type="PANTHER" id="PTHR13954:SF6">
    <property type="entry name" value="NON-SPECIFIC SERINE_THREONINE PROTEIN KINASE"/>
    <property type="match status" value="1"/>
</dbReference>
<dbReference type="GO" id="GO:0036498">
    <property type="term" value="P:IRE1-mediated unfolded protein response"/>
    <property type="evidence" value="ECO:0007669"/>
    <property type="project" value="TreeGrafter"/>
</dbReference>
<dbReference type="Pfam" id="PF00069">
    <property type="entry name" value="Pkinase"/>
    <property type="match status" value="1"/>
</dbReference>
<dbReference type="GO" id="GO:0005524">
    <property type="term" value="F:ATP binding"/>
    <property type="evidence" value="ECO:0007669"/>
    <property type="project" value="InterPro"/>
</dbReference>
<reference evidence="2 3" key="1">
    <citation type="submission" date="2018-05" db="EMBL/GenBank/DDBJ databases">
        <title>Draft genome sequence of Scytalidium lignicola DSM 105466, a ubiquitous saprotrophic fungus.</title>
        <authorList>
            <person name="Buettner E."/>
            <person name="Gebauer A.M."/>
            <person name="Hofrichter M."/>
            <person name="Liers C."/>
            <person name="Kellner H."/>
        </authorList>
    </citation>
    <scope>NUCLEOTIDE SEQUENCE [LARGE SCALE GENOMIC DNA]</scope>
    <source>
        <strain evidence="2 3">DSM 105466</strain>
    </source>
</reference>
<dbReference type="InterPro" id="IPR011009">
    <property type="entry name" value="Kinase-like_dom_sf"/>
</dbReference>
<dbReference type="GO" id="GO:0004521">
    <property type="term" value="F:RNA endonuclease activity"/>
    <property type="evidence" value="ECO:0007669"/>
    <property type="project" value="InterPro"/>
</dbReference>
<dbReference type="GO" id="GO:0004674">
    <property type="term" value="F:protein serine/threonine kinase activity"/>
    <property type="evidence" value="ECO:0007669"/>
    <property type="project" value="InterPro"/>
</dbReference>
<feature type="domain" description="Protein kinase" evidence="1">
    <location>
        <begin position="46"/>
        <end position="276"/>
    </location>
</feature>
<evidence type="ECO:0000313" key="3">
    <source>
        <dbReference type="Proteomes" id="UP000258309"/>
    </source>
</evidence>
<gene>
    <name evidence="2" type="ORF">B7463_g5780</name>
</gene>
<dbReference type="PANTHER" id="PTHR13954">
    <property type="entry name" value="IRE1-RELATED"/>
    <property type="match status" value="1"/>
</dbReference>
<proteinExistence type="predicted"/>
<dbReference type="InterPro" id="IPR045133">
    <property type="entry name" value="IRE1/2-like"/>
</dbReference>
<dbReference type="Proteomes" id="UP000258309">
    <property type="component" value="Unassembled WGS sequence"/>
</dbReference>
<dbReference type="OMA" id="CQPFGKR"/>
<evidence type="ECO:0000259" key="1">
    <source>
        <dbReference type="PROSITE" id="PS50011"/>
    </source>
</evidence>
<protein>
    <recommendedName>
        <fullName evidence="1">Protein kinase domain-containing protein</fullName>
    </recommendedName>
</protein>
<name>A0A3E2HAY3_SCYLI</name>
<feature type="non-terminal residue" evidence="2">
    <location>
        <position position="1"/>
    </location>
</feature>
<accession>A0A3E2HAY3</accession>
<dbReference type="GO" id="GO:0051082">
    <property type="term" value="F:unfolded protein binding"/>
    <property type="evidence" value="ECO:0007669"/>
    <property type="project" value="TreeGrafter"/>
</dbReference>
<dbReference type="SUPFAM" id="SSF56112">
    <property type="entry name" value="Protein kinase-like (PK-like)"/>
    <property type="match status" value="1"/>
</dbReference>
<dbReference type="EMBL" id="NCSJ02000097">
    <property type="protein sequence ID" value="RFU30569.1"/>
    <property type="molecule type" value="Genomic_DNA"/>
</dbReference>
<dbReference type="STRING" id="5539.A0A3E2HAY3"/>
<dbReference type="PROSITE" id="PS50011">
    <property type="entry name" value="PROTEIN_KINASE_DOM"/>
    <property type="match status" value="1"/>
</dbReference>
<dbReference type="OrthoDB" id="4062651at2759"/>
<dbReference type="CDD" id="cd00180">
    <property type="entry name" value="PKc"/>
    <property type="match status" value="1"/>
</dbReference>
<dbReference type="Gene3D" id="1.10.510.10">
    <property type="entry name" value="Transferase(Phosphotransferase) domain 1"/>
    <property type="match status" value="1"/>
</dbReference>
<evidence type="ECO:0000313" key="2">
    <source>
        <dbReference type="EMBL" id="RFU30569.1"/>
    </source>
</evidence>
<dbReference type="InterPro" id="IPR000719">
    <property type="entry name" value="Prot_kinase_dom"/>
</dbReference>
<feature type="non-terminal residue" evidence="2">
    <location>
        <position position="276"/>
    </location>
</feature>
<organism evidence="2 3">
    <name type="scientific">Scytalidium lignicola</name>
    <name type="common">Hyphomycete</name>
    <dbReference type="NCBI Taxonomy" id="5539"/>
    <lineage>
        <taxon>Eukaryota</taxon>
        <taxon>Fungi</taxon>
        <taxon>Dikarya</taxon>
        <taxon>Ascomycota</taxon>
        <taxon>Pezizomycotina</taxon>
        <taxon>Leotiomycetes</taxon>
        <taxon>Leotiomycetes incertae sedis</taxon>
        <taxon>Scytalidium</taxon>
    </lineage>
</organism>
<dbReference type="AlphaFoldDB" id="A0A3E2HAY3"/>
<dbReference type="GO" id="GO:1990604">
    <property type="term" value="C:IRE1-TRAF2-ASK1 complex"/>
    <property type="evidence" value="ECO:0007669"/>
    <property type="project" value="TreeGrafter"/>
</dbReference>
<sequence>MAFTESTRPSNDIESGRKPPAVASLQDLIIIEAWDSETDTPKYVTFYHVTQDEEVYFGQSFKNKRDMTLAEYNTALEYIKDDEIYPVVPINIQLTIAPENLDNSSVFVKRPGLAWYETMKGSDFIPKEVLNETLIMEQISKSPHPNIVSYYGCRVKRGRITTILLERLDQTLAQYVSTDNFQQLDKTKFIIALESALDHLHSLGLAHNDINPHNIMVKDGMPVIIDFGSCQPFGNSLQSLSSEGWYEELFYTSEKKHDTYSLGKLREWLQKQEQRS</sequence>